<keyword evidence="6 9" id="KW-0505">Motor protein</keyword>
<accession>A0A7J6M294</accession>
<dbReference type="GO" id="GO:0003777">
    <property type="term" value="F:microtubule motor activity"/>
    <property type="evidence" value="ECO:0007669"/>
    <property type="project" value="InterPro"/>
</dbReference>
<keyword evidence="4 9" id="KW-0547">Nucleotide-binding</keyword>
<dbReference type="PANTHER" id="PTHR47971:SF8">
    <property type="entry name" value="KINESIN-LIKE PROTEIN"/>
    <property type="match status" value="1"/>
</dbReference>
<keyword evidence="2" id="KW-0963">Cytoplasm</keyword>
<dbReference type="GO" id="GO:0007018">
    <property type="term" value="P:microtubule-based movement"/>
    <property type="evidence" value="ECO:0007669"/>
    <property type="project" value="InterPro"/>
</dbReference>
<evidence type="ECO:0000313" key="14">
    <source>
        <dbReference type="EMBL" id="KAF4665698.1"/>
    </source>
</evidence>
<comment type="caution">
    <text evidence="14">The sequence shown here is derived from an EMBL/GenBank/DDBJ whole genome shotgun (WGS) entry which is preliminary data.</text>
</comment>
<dbReference type="SMART" id="SM00129">
    <property type="entry name" value="KISc"/>
    <property type="match status" value="1"/>
</dbReference>
<dbReference type="Pfam" id="PF00225">
    <property type="entry name" value="Kinesin"/>
    <property type="match status" value="1"/>
</dbReference>
<evidence type="ECO:0000256" key="10">
    <source>
        <dbReference type="RuleBase" id="RU000394"/>
    </source>
</evidence>
<dbReference type="EMBL" id="JABANN010000089">
    <property type="protein sequence ID" value="KAF4672024.1"/>
    <property type="molecule type" value="Genomic_DNA"/>
</dbReference>
<evidence type="ECO:0000256" key="12">
    <source>
        <dbReference type="SAM" id="MobiDB-lite"/>
    </source>
</evidence>
<dbReference type="PROSITE" id="PS50067">
    <property type="entry name" value="KINESIN_MOTOR_2"/>
    <property type="match status" value="1"/>
</dbReference>
<gene>
    <name evidence="14" type="primary">KIF24</name>
    <name evidence="15" type="ORF">FOL46_009570</name>
    <name evidence="14" type="ORF">FOZ61_010599</name>
</gene>
<evidence type="ECO:0000256" key="2">
    <source>
        <dbReference type="ARBA" id="ARBA00022490"/>
    </source>
</evidence>
<dbReference type="CDD" id="cd01367">
    <property type="entry name" value="KISc_KIF2_like"/>
    <property type="match status" value="1"/>
</dbReference>
<feature type="region of interest" description="Disordered" evidence="12">
    <location>
        <begin position="702"/>
        <end position="727"/>
    </location>
</feature>
<dbReference type="InterPro" id="IPR001752">
    <property type="entry name" value="Kinesin_motor_dom"/>
</dbReference>
<dbReference type="InterPro" id="IPR019821">
    <property type="entry name" value="Kinesin_motor_CS"/>
</dbReference>
<reference evidence="16 17" key="1">
    <citation type="submission" date="2020-04" db="EMBL/GenBank/DDBJ databases">
        <title>Perkinsus olseni comparative genomics.</title>
        <authorList>
            <person name="Bogema D.R."/>
        </authorList>
    </citation>
    <scope>NUCLEOTIDE SEQUENCE [LARGE SCALE GENOMIC DNA]</scope>
    <source>
        <strain evidence="14">ATCC PRA-179</strain>
        <strain evidence="15">ATCC PRA-31</strain>
    </source>
</reference>
<dbReference type="InterPro" id="IPR036961">
    <property type="entry name" value="Kinesin_motor_dom_sf"/>
</dbReference>
<evidence type="ECO:0000313" key="15">
    <source>
        <dbReference type="EMBL" id="KAF4672024.1"/>
    </source>
</evidence>
<evidence type="ECO:0000256" key="7">
    <source>
        <dbReference type="ARBA" id="ARBA00023212"/>
    </source>
</evidence>
<feature type="region of interest" description="Disordered" evidence="12">
    <location>
        <begin position="1"/>
        <end position="84"/>
    </location>
</feature>
<feature type="compositionally biased region" description="Low complexity" evidence="12">
    <location>
        <begin position="431"/>
        <end position="450"/>
    </location>
</feature>
<dbReference type="InterPro" id="IPR027640">
    <property type="entry name" value="Kinesin-like_fam"/>
</dbReference>
<dbReference type="PANTHER" id="PTHR47971">
    <property type="entry name" value="KINESIN-RELATED PROTEIN 6"/>
    <property type="match status" value="1"/>
</dbReference>
<dbReference type="PROSITE" id="PS00411">
    <property type="entry name" value="KINESIN_MOTOR_1"/>
    <property type="match status" value="1"/>
</dbReference>
<comment type="subcellular location">
    <subcellularLocation>
        <location evidence="1">Cytoplasm</location>
        <location evidence="1">Cytoskeleton</location>
    </subcellularLocation>
</comment>
<evidence type="ECO:0000256" key="9">
    <source>
        <dbReference type="PROSITE-ProRule" id="PRU00283"/>
    </source>
</evidence>
<evidence type="ECO:0000256" key="11">
    <source>
        <dbReference type="SAM" id="Coils"/>
    </source>
</evidence>
<dbReference type="GO" id="GO:0007019">
    <property type="term" value="P:microtubule depolymerization"/>
    <property type="evidence" value="ECO:0007669"/>
    <property type="project" value="TreeGrafter"/>
</dbReference>
<keyword evidence="5 9" id="KW-0067">ATP-binding</keyword>
<evidence type="ECO:0000256" key="8">
    <source>
        <dbReference type="ARBA" id="ARBA00061030"/>
    </source>
</evidence>
<evidence type="ECO:0000313" key="17">
    <source>
        <dbReference type="Proteomes" id="UP000572268"/>
    </source>
</evidence>
<evidence type="ECO:0000313" key="16">
    <source>
        <dbReference type="Proteomes" id="UP000570595"/>
    </source>
</evidence>
<dbReference type="InterPro" id="IPR027417">
    <property type="entry name" value="P-loop_NTPase"/>
</dbReference>
<keyword evidence="11" id="KW-0175">Coiled coil</keyword>
<feature type="region of interest" description="Disordered" evidence="12">
    <location>
        <begin position="511"/>
        <end position="594"/>
    </location>
</feature>
<dbReference type="GO" id="GO:0005874">
    <property type="term" value="C:microtubule"/>
    <property type="evidence" value="ECO:0007669"/>
    <property type="project" value="UniProtKB-KW"/>
</dbReference>
<evidence type="ECO:0000256" key="4">
    <source>
        <dbReference type="ARBA" id="ARBA00022741"/>
    </source>
</evidence>
<dbReference type="FunFam" id="3.40.850.10:FF:000012">
    <property type="entry name" value="Kinesin-like protein"/>
    <property type="match status" value="1"/>
</dbReference>
<evidence type="ECO:0000256" key="5">
    <source>
        <dbReference type="ARBA" id="ARBA00022840"/>
    </source>
</evidence>
<evidence type="ECO:0000256" key="3">
    <source>
        <dbReference type="ARBA" id="ARBA00022701"/>
    </source>
</evidence>
<proteinExistence type="inferred from homology"/>
<evidence type="ECO:0000259" key="13">
    <source>
        <dbReference type="PROSITE" id="PS50067"/>
    </source>
</evidence>
<feature type="compositionally biased region" description="Low complexity" evidence="12">
    <location>
        <begin position="576"/>
        <end position="588"/>
    </location>
</feature>
<organism evidence="14 16">
    <name type="scientific">Perkinsus olseni</name>
    <name type="common">Perkinsus atlanticus</name>
    <dbReference type="NCBI Taxonomy" id="32597"/>
    <lineage>
        <taxon>Eukaryota</taxon>
        <taxon>Sar</taxon>
        <taxon>Alveolata</taxon>
        <taxon>Perkinsozoa</taxon>
        <taxon>Perkinsea</taxon>
        <taxon>Perkinsida</taxon>
        <taxon>Perkinsidae</taxon>
        <taxon>Perkinsus</taxon>
    </lineage>
</organism>
<dbReference type="Gene3D" id="3.40.850.10">
    <property type="entry name" value="Kinesin motor domain"/>
    <property type="match status" value="1"/>
</dbReference>
<comment type="similarity">
    <text evidence="8">Belongs to the TRAFAC class myosin-kinesin ATPase superfamily. Kinesin family. KIN-13 subfamily.</text>
</comment>
<name>A0A7J6M294_PEROL</name>
<protein>
    <recommendedName>
        <fullName evidence="10">Kinesin-like protein</fullName>
    </recommendedName>
</protein>
<dbReference type="AlphaFoldDB" id="A0A7J6M294"/>
<keyword evidence="7" id="KW-0206">Cytoskeleton</keyword>
<sequence>MRNSTEHMRFPVPESRARTRSPTRASMEMRPESSGGASRVQRKNGSVTPTGQLVRAPPGALSSADISINGMQNGGGSPAAPPKIRVTCRKRPLNRRELAARGGGDVVACRKGAVVVSEPKLKVDLTKYVEEHTFQFDEAFPENTTNAELYNVCVRPLVSSLFARKAKCTVFAYGQTGSGKTYTMLGCQEPSKATPGLFALAGRDIFTELERYNGRHAHPTYQTSKDELAIRVSFYEIYCGKLFDLLNHRKMLAARENGRNRVVIVNLQERVVEDPDELMKVVAEGMEARTTGVTGANADSSRSHAVMQISLVHKKQMKHVHGKLSFIDLAGSERGADVVDQDRQTRIDGAEINKSLLALKECIRALDQQADHTPFRGSKLTQVLKDSFVGSNCSTVMIANISPSAACVEHTLNTLRYAYRVRELRRGDGMNNNNNQHQNGSGSSSISRSESLAHEDSAALLPRYANPPVRQSSEQKKERSKTERVPEQPVEGGERPVLLAGPLREFAQDEIHPHDAGAPPPRRPVPQEHSEPTGIRFPPVPQSQPKVGSGHFEEKRAPSGDPGPWTAKSGGSTRPNTNGSSENGTGTTVVRNAPAERVGDEMNLDDLAKMHDQLIGTILAEEEEIITCHRGHLDQMVTLVHQEMAEISRIDQPGSDIDQYVNFLNDNLEKKQRLIDEIRARLTRFQAHLREEEALSRRFHECRDTGEGPKQQQQPPAALMDDSLLGR</sequence>
<feature type="region of interest" description="Disordered" evidence="12">
    <location>
        <begin position="427"/>
        <end position="497"/>
    </location>
</feature>
<feature type="coiled-coil region" evidence="11">
    <location>
        <begin position="661"/>
        <end position="695"/>
    </location>
</feature>
<dbReference type="PRINTS" id="PR00380">
    <property type="entry name" value="KINESINHEAVY"/>
</dbReference>
<dbReference type="SUPFAM" id="SSF52540">
    <property type="entry name" value="P-loop containing nucleoside triphosphate hydrolases"/>
    <property type="match status" value="1"/>
</dbReference>
<dbReference type="EMBL" id="JABAHT010000088">
    <property type="protein sequence ID" value="KAF4665698.1"/>
    <property type="molecule type" value="Genomic_DNA"/>
</dbReference>
<dbReference type="GO" id="GO:0005524">
    <property type="term" value="F:ATP binding"/>
    <property type="evidence" value="ECO:0007669"/>
    <property type="project" value="UniProtKB-UniRule"/>
</dbReference>
<evidence type="ECO:0000256" key="6">
    <source>
        <dbReference type="ARBA" id="ARBA00023175"/>
    </source>
</evidence>
<dbReference type="GO" id="GO:0008017">
    <property type="term" value="F:microtubule binding"/>
    <property type="evidence" value="ECO:0007669"/>
    <property type="project" value="InterPro"/>
</dbReference>
<dbReference type="OrthoDB" id="3176171at2759"/>
<feature type="domain" description="Kinesin motor" evidence="13">
    <location>
        <begin position="83"/>
        <end position="424"/>
    </location>
</feature>
<evidence type="ECO:0000256" key="1">
    <source>
        <dbReference type="ARBA" id="ARBA00004245"/>
    </source>
</evidence>
<dbReference type="Proteomes" id="UP000570595">
    <property type="component" value="Unassembled WGS sequence"/>
</dbReference>
<feature type="binding site" evidence="9">
    <location>
        <begin position="174"/>
        <end position="181"/>
    </location>
    <ligand>
        <name>ATP</name>
        <dbReference type="ChEBI" id="CHEBI:30616"/>
    </ligand>
</feature>
<keyword evidence="3 10" id="KW-0493">Microtubule</keyword>
<dbReference type="Proteomes" id="UP000572268">
    <property type="component" value="Unassembled WGS sequence"/>
</dbReference>
<feature type="compositionally biased region" description="Basic and acidic residues" evidence="12">
    <location>
        <begin position="473"/>
        <end position="486"/>
    </location>
</feature>